<comment type="caution">
    <text evidence="1">The sequence shown here is derived from an EMBL/GenBank/DDBJ whole genome shotgun (WGS) entry which is preliminary data.</text>
</comment>
<dbReference type="PROSITE" id="PS51257">
    <property type="entry name" value="PROKAR_LIPOPROTEIN"/>
    <property type="match status" value="1"/>
</dbReference>
<protein>
    <recommendedName>
        <fullName evidence="3">Lipoprotein</fullName>
    </recommendedName>
</protein>
<proteinExistence type="predicted"/>
<dbReference type="EMBL" id="JAOWLA010000007">
    <property type="protein sequence ID" value="MCV2864990.1"/>
    <property type="molecule type" value="Genomic_DNA"/>
</dbReference>
<evidence type="ECO:0008006" key="3">
    <source>
        <dbReference type="Google" id="ProtNLM"/>
    </source>
</evidence>
<evidence type="ECO:0000313" key="2">
    <source>
        <dbReference type="Proteomes" id="UP001652503"/>
    </source>
</evidence>
<evidence type="ECO:0000313" key="1">
    <source>
        <dbReference type="EMBL" id="MCV2864990.1"/>
    </source>
</evidence>
<gene>
    <name evidence="1" type="ORF">OE647_09595</name>
</gene>
<organism evidence="1 2">
    <name type="scientific">Albidovulum sediminicola</name>
    <dbReference type="NCBI Taxonomy" id="2984331"/>
    <lineage>
        <taxon>Bacteria</taxon>
        <taxon>Pseudomonadati</taxon>
        <taxon>Pseudomonadota</taxon>
        <taxon>Alphaproteobacteria</taxon>
        <taxon>Rhodobacterales</taxon>
        <taxon>Paracoccaceae</taxon>
        <taxon>Albidovulum</taxon>
    </lineage>
</organism>
<dbReference type="RefSeq" id="WP_263721509.1">
    <property type="nucleotide sequence ID" value="NZ_JAOWLA010000007.1"/>
</dbReference>
<sequence>MRTLFAALPQIHRSASFGRAGLVLGLLALSACAVKPTLPEGEQVSRLMAQGFTLAQDGRGVPGPSVLTVTAGDADAVLICTDAKGSAVPAGARDLTTTADGLTVRARQVAQVDARVLVDDEGALSGDYYYTVRRSLTQGRTPLAEEVENHHFGPADTVRTKARLLCRPRD</sequence>
<accession>A0ABT2Z1G1</accession>
<dbReference type="Proteomes" id="UP001652503">
    <property type="component" value="Unassembled WGS sequence"/>
</dbReference>
<name>A0ABT2Z1G1_9RHOB</name>
<reference evidence="1 2" key="1">
    <citation type="submission" date="2022-10" db="EMBL/GenBank/DDBJ databases">
        <title>Defluviimonas sp. nov., isolated from ocean surface water.</title>
        <authorList>
            <person name="He W."/>
            <person name="Wang L."/>
            <person name="Zhang D.-F."/>
        </authorList>
    </citation>
    <scope>NUCLEOTIDE SEQUENCE [LARGE SCALE GENOMIC DNA]</scope>
    <source>
        <strain evidence="1 2">WL0075</strain>
    </source>
</reference>
<keyword evidence="2" id="KW-1185">Reference proteome</keyword>